<protein>
    <recommendedName>
        <fullName evidence="3">AB hydrolase-1 domain-containing protein</fullName>
    </recommendedName>
</protein>
<dbReference type="PANTHER" id="PTHR43329">
    <property type="entry name" value="EPOXIDE HYDROLASE"/>
    <property type="match status" value="1"/>
</dbReference>
<dbReference type="InterPro" id="IPR000073">
    <property type="entry name" value="AB_hydrolase_1"/>
</dbReference>
<keyword evidence="1" id="KW-0378">Hydrolase</keyword>
<comment type="caution">
    <text evidence="4">The sequence shown here is derived from an EMBL/GenBank/DDBJ whole genome shotgun (WGS) entry which is preliminary data.</text>
</comment>
<keyword evidence="5" id="KW-1185">Reference proteome</keyword>
<dbReference type="SUPFAM" id="SSF53474">
    <property type="entry name" value="alpha/beta-Hydrolases"/>
    <property type="match status" value="1"/>
</dbReference>
<dbReference type="InterPro" id="IPR000639">
    <property type="entry name" value="Epox_hydrolase-like"/>
</dbReference>
<dbReference type="Proteomes" id="UP001152049">
    <property type="component" value="Unassembled WGS sequence"/>
</dbReference>
<evidence type="ECO:0000256" key="1">
    <source>
        <dbReference type="ARBA" id="ARBA00022801"/>
    </source>
</evidence>
<evidence type="ECO:0000256" key="2">
    <source>
        <dbReference type="ARBA" id="ARBA00038334"/>
    </source>
</evidence>
<dbReference type="OrthoDB" id="284184at2759"/>
<dbReference type="PRINTS" id="PR00111">
    <property type="entry name" value="ABHYDROLASE"/>
</dbReference>
<accession>A0A9W8RNP6</accession>
<dbReference type="InterPro" id="IPR029058">
    <property type="entry name" value="AB_hydrolase_fold"/>
</dbReference>
<evidence type="ECO:0000313" key="5">
    <source>
        <dbReference type="Proteomes" id="UP001152049"/>
    </source>
</evidence>
<comment type="similarity">
    <text evidence="2">Belongs to the AB hydrolase superfamily. Epoxide hydrolase family.</text>
</comment>
<sequence>MASQPEKDVSAEFPFTLESVSIAGSDIRYIDTVTSQSSSAPTLLFLHGNTSSSYVWRNIIPSVSQFRCVAPDLIGMGASAKPVHLSYSFTDHYTFVSAFIKAIIPDGPIVIIAHDWGTALGLHWAYQHQDRVAGLALMEFVRPFPEWKDFGDDETRKNWQLFRDPVQGRKLIVDQNIILDKMLVHGARRGLSKAELEYYREPFLKASTREPIWKWTTQIPIAGEPTDVYDIATRYEAWLIRSDVPKLLFYYEDAPLVNGDKMRWYLGQMSNVVSVDVGEAGHFLQEDHPRRVSQEIRAWLGKGLDL</sequence>
<name>A0A9W8RNP6_9HYPO</name>
<dbReference type="PRINTS" id="PR00412">
    <property type="entry name" value="EPOXHYDRLASE"/>
</dbReference>
<reference evidence="4" key="1">
    <citation type="submission" date="2022-09" db="EMBL/GenBank/DDBJ databases">
        <title>Fusarium specimens isolated from Avocado Roots.</title>
        <authorList>
            <person name="Stajich J."/>
            <person name="Roper C."/>
            <person name="Heimlech-Rivalta G."/>
        </authorList>
    </citation>
    <scope>NUCLEOTIDE SEQUENCE</scope>
    <source>
        <strain evidence="4">CF00136</strain>
    </source>
</reference>
<gene>
    <name evidence="4" type="ORF">NW762_013627</name>
</gene>
<dbReference type="AlphaFoldDB" id="A0A9W8RNP6"/>
<organism evidence="4 5">
    <name type="scientific">Fusarium torreyae</name>
    <dbReference type="NCBI Taxonomy" id="1237075"/>
    <lineage>
        <taxon>Eukaryota</taxon>
        <taxon>Fungi</taxon>
        <taxon>Dikarya</taxon>
        <taxon>Ascomycota</taxon>
        <taxon>Pezizomycotina</taxon>
        <taxon>Sordariomycetes</taxon>
        <taxon>Hypocreomycetidae</taxon>
        <taxon>Hypocreales</taxon>
        <taxon>Nectriaceae</taxon>
        <taxon>Fusarium</taxon>
    </lineage>
</organism>
<dbReference type="Gene3D" id="3.40.50.1820">
    <property type="entry name" value="alpha/beta hydrolase"/>
    <property type="match status" value="1"/>
</dbReference>
<dbReference type="GO" id="GO:0016787">
    <property type="term" value="F:hydrolase activity"/>
    <property type="evidence" value="ECO:0007669"/>
    <property type="project" value="UniProtKB-KW"/>
</dbReference>
<feature type="domain" description="AB hydrolase-1" evidence="3">
    <location>
        <begin position="41"/>
        <end position="289"/>
    </location>
</feature>
<dbReference type="NCBIfam" id="NF002938">
    <property type="entry name" value="PRK03592.1"/>
    <property type="match status" value="1"/>
</dbReference>
<proteinExistence type="inferred from homology"/>
<dbReference type="EMBL" id="JAOQAZ010000043">
    <property type="protein sequence ID" value="KAJ4246276.1"/>
    <property type="molecule type" value="Genomic_DNA"/>
</dbReference>
<dbReference type="Pfam" id="PF00561">
    <property type="entry name" value="Abhydrolase_1"/>
    <property type="match status" value="1"/>
</dbReference>
<evidence type="ECO:0000313" key="4">
    <source>
        <dbReference type="EMBL" id="KAJ4246276.1"/>
    </source>
</evidence>
<evidence type="ECO:0000259" key="3">
    <source>
        <dbReference type="Pfam" id="PF00561"/>
    </source>
</evidence>